<organism evidence="15 16">
    <name type="scientific">Nephila pilipes</name>
    <name type="common">Giant wood spider</name>
    <name type="synonym">Nephila maculata</name>
    <dbReference type="NCBI Taxonomy" id="299642"/>
    <lineage>
        <taxon>Eukaryota</taxon>
        <taxon>Metazoa</taxon>
        <taxon>Ecdysozoa</taxon>
        <taxon>Arthropoda</taxon>
        <taxon>Chelicerata</taxon>
        <taxon>Arachnida</taxon>
        <taxon>Araneae</taxon>
        <taxon>Araneomorphae</taxon>
        <taxon>Entelegynae</taxon>
        <taxon>Araneoidea</taxon>
        <taxon>Nephilidae</taxon>
        <taxon>Nephila</taxon>
    </lineage>
</organism>
<evidence type="ECO:0000313" key="16">
    <source>
        <dbReference type="Proteomes" id="UP000887013"/>
    </source>
</evidence>
<reference evidence="15" key="1">
    <citation type="submission" date="2020-08" db="EMBL/GenBank/DDBJ databases">
        <title>Multicomponent nature underlies the extraordinary mechanical properties of spider dragline silk.</title>
        <authorList>
            <person name="Kono N."/>
            <person name="Nakamura H."/>
            <person name="Mori M."/>
            <person name="Yoshida Y."/>
            <person name="Ohtoshi R."/>
            <person name="Malay A.D."/>
            <person name="Moran D.A.P."/>
            <person name="Tomita M."/>
            <person name="Numata K."/>
            <person name="Arakawa K."/>
        </authorList>
    </citation>
    <scope>NUCLEOTIDE SEQUENCE</scope>
</reference>
<evidence type="ECO:0000256" key="7">
    <source>
        <dbReference type="ARBA" id="ARBA00022946"/>
    </source>
</evidence>
<evidence type="ECO:0000256" key="5">
    <source>
        <dbReference type="ARBA" id="ARBA00022703"/>
    </source>
</evidence>
<keyword evidence="16" id="KW-1185">Reference proteome</keyword>
<comment type="similarity">
    <text evidence="3">Belongs to the FAD-dependent oxidoreductase family.</text>
</comment>
<evidence type="ECO:0000256" key="4">
    <source>
        <dbReference type="ARBA" id="ARBA00022630"/>
    </source>
</evidence>
<dbReference type="Gene3D" id="3.50.50.60">
    <property type="entry name" value="FAD/NAD(P)-binding domain"/>
    <property type="match status" value="2"/>
</dbReference>
<gene>
    <name evidence="15" type="primary">AIFM1</name>
    <name evidence="15" type="ORF">NPIL_61721</name>
</gene>
<comment type="cofactor">
    <cofactor evidence="1">
        <name>FAD</name>
        <dbReference type="ChEBI" id="CHEBI:57692"/>
    </cofactor>
</comment>
<comment type="caution">
    <text evidence="15">The sequence shown here is derived from an EMBL/GenBank/DDBJ whole genome shotgun (WGS) entry which is preliminary data.</text>
</comment>
<proteinExistence type="inferred from homology"/>
<keyword evidence="5" id="KW-0053">Apoptosis</keyword>
<dbReference type="SMART" id="SM01353">
    <property type="entry name" value="AIF_C"/>
    <property type="match status" value="1"/>
</dbReference>
<feature type="region of interest" description="Disordered" evidence="12">
    <location>
        <begin position="496"/>
        <end position="524"/>
    </location>
</feature>
<comment type="subcellular location">
    <subcellularLocation>
        <location evidence="2">Mitochondrion</location>
    </subcellularLocation>
</comment>
<evidence type="ECO:0000313" key="15">
    <source>
        <dbReference type="EMBL" id="GFU30510.1"/>
    </source>
</evidence>
<dbReference type="GO" id="GO:0071949">
    <property type="term" value="F:FAD binding"/>
    <property type="evidence" value="ECO:0007669"/>
    <property type="project" value="TreeGrafter"/>
</dbReference>
<keyword evidence="6" id="KW-0274">FAD</keyword>
<dbReference type="InterPro" id="IPR029324">
    <property type="entry name" value="AIF_C"/>
</dbReference>
<evidence type="ECO:0000256" key="3">
    <source>
        <dbReference type="ARBA" id="ARBA00006442"/>
    </source>
</evidence>
<comment type="catalytic activity">
    <reaction evidence="11">
        <text>A + NADH + H(+) = AH2 + NAD(+)</text>
        <dbReference type="Rhea" id="RHEA:11356"/>
        <dbReference type="ChEBI" id="CHEBI:13193"/>
        <dbReference type="ChEBI" id="CHEBI:15378"/>
        <dbReference type="ChEBI" id="CHEBI:17499"/>
        <dbReference type="ChEBI" id="CHEBI:57540"/>
        <dbReference type="ChEBI" id="CHEBI:57945"/>
    </reaction>
</comment>
<feature type="domain" description="Mitochondrial apoptosis-inducing factor C-terminal" evidence="14">
    <location>
        <begin position="452"/>
        <end position="571"/>
    </location>
</feature>
<dbReference type="Proteomes" id="UP000887013">
    <property type="component" value="Unassembled WGS sequence"/>
</dbReference>
<dbReference type="EMBL" id="BMAW01033493">
    <property type="protein sequence ID" value="GFU30510.1"/>
    <property type="molecule type" value="Genomic_DNA"/>
</dbReference>
<keyword evidence="9" id="KW-0520">NAD</keyword>
<feature type="domain" description="FAD/NAD(P)-binding" evidence="13">
    <location>
        <begin position="122"/>
        <end position="448"/>
    </location>
</feature>
<evidence type="ECO:0000256" key="12">
    <source>
        <dbReference type="SAM" id="MobiDB-lite"/>
    </source>
</evidence>
<dbReference type="Pfam" id="PF07992">
    <property type="entry name" value="Pyr_redox_2"/>
    <property type="match status" value="1"/>
</dbReference>
<evidence type="ECO:0000259" key="14">
    <source>
        <dbReference type="Pfam" id="PF14721"/>
    </source>
</evidence>
<dbReference type="OrthoDB" id="6029at2759"/>
<dbReference type="GO" id="GO:0033108">
    <property type="term" value="P:mitochondrial respiratory chain complex assembly"/>
    <property type="evidence" value="ECO:0007669"/>
    <property type="project" value="TreeGrafter"/>
</dbReference>
<dbReference type="PANTHER" id="PTHR43557">
    <property type="entry name" value="APOPTOSIS-INDUCING FACTOR 1"/>
    <property type="match status" value="1"/>
</dbReference>
<dbReference type="SUPFAM" id="SSF55424">
    <property type="entry name" value="FAD/NAD-linked reductases, dimerisation (C-terminal) domain"/>
    <property type="match status" value="1"/>
</dbReference>
<keyword evidence="8" id="KW-0560">Oxidoreductase</keyword>
<dbReference type="GO" id="GO:0046983">
    <property type="term" value="F:protein dimerization activity"/>
    <property type="evidence" value="ECO:0007669"/>
    <property type="project" value="InterPro"/>
</dbReference>
<dbReference type="GO" id="GO:0006915">
    <property type="term" value="P:apoptotic process"/>
    <property type="evidence" value="ECO:0007669"/>
    <property type="project" value="UniProtKB-KW"/>
</dbReference>
<dbReference type="SUPFAM" id="SSF51905">
    <property type="entry name" value="FAD/NAD(P)-binding domain"/>
    <property type="match status" value="2"/>
</dbReference>
<evidence type="ECO:0000259" key="13">
    <source>
        <dbReference type="Pfam" id="PF07992"/>
    </source>
</evidence>
<name>A0A8X6UM49_NEPPI</name>
<keyword evidence="7" id="KW-0809">Transit peptide</keyword>
<dbReference type="InterPro" id="IPR050446">
    <property type="entry name" value="FAD-oxidoreductase/Apoptosis"/>
</dbReference>
<feature type="compositionally biased region" description="Basic and acidic residues" evidence="12">
    <location>
        <begin position="504"/>
        <end position="524"/>
    </location>
</feature>
<evidence type="ECO:0000256" key="9">
    <source>
        <dbReference type="ARBA" id="ARBA00023027"/>
    </source>
</evidence>
<dbReference type="InterPro" id="IPR036188">
    <property type="entry name" value="FAD/NAD-bd_sf"/>
</dbReference>
<dbReference type="GO" id="GO:0005739">
    <property type="term" value="C:mitochondrion"/>
    <property type="evidence" value="ECO:0007669"/>
    <property type="project" value="UniProtKB-SubCell"/>
</dbReference>
<evidence type="ECO:0000256" key="2">
    <source>
        <dbReference type="ARBA" id="ARBA00004173"/>
    </source>
</evidence>
<protein>
    <submittedName>
        <fullName evidence="15">Apoptosis-inducing factor 1, mitochondrial</fullName>
    </submittedName>
</protein>
<dbReference type="Pfam" id="PF14721">
    <property type="entry name" value="AIF_C"/>
    <property type="match status" value="1"/>
</dbReference>
<evidence type="ECO:0000256" key="10">
    <source>
        <dbReference type="ARBA" id="ARBA00023128"/>
    </source>
</evidence>
<evidence type="ECO:0000256" key="11">
    <source>
        <dbReference type="ARBA" id="ARBA00047786"/>
    </source>
</evidence>
<evidence type="ECO:0000256" key="6">
    <source>
        <dbReference type="ARBA" id="ARBA00022827"/>
    </source>
</evidence>
<keyword evidence="10" id="KW-0496">Mitochondrion</keyword>
<dbReference type="Gene3D" id="3.30.390.30">
    <property type="match status" value="1"/>
</dbReference>
<dbReference type="PRINTS" id="PR00368">
    <property type="entry name" value="FADPNR"/>
</dbReference>
<dbReference type="PANTHER" id="PTHR43557:SF4">
    <property type="entry name" value="APOPTOSIS-INDUCING FACTOR 1, MITOCHONDRIAL"/>
    <property type="match status" value="1"/>
</dbReference>
<keyword evidence="4" id="KW-0285">Flavoprotein</keyword>
<dbReference type="GO" id="GO:0016174">
    <property type="term" value="F:NAD(P)H oxidase H2O2-forming activity"/>
    <property type="evidence" value="ECO:0007669"/>
    <property type="project" value="TreeGrafter"/>
</dbReference>
<dbReference type="AlphaFoldDB" id="A0A8X6UM49"/>
<evidence type="ECO:0000256" key="8">
    <source>
        <dbReference type="ARBA" id="ARBA00023002"/>
    </source>
</evidence>
<dbReference type="InterPro" id="IPR016156">
    <property type="entry name" value="FAD/NAD-linked_Rdtase_dimer_sf"/>
</dbReference>
<accession>A0A8X6UM49</accession>
<evidence type="ECO:0000256" key="1">
    <source>
        <dbReference type="ARBA" id="ARBA00001974"/>
    </source>
</evidence>
<dbReference type="InterPro" id="IPR023753">
    <property type="entry name" value="FAD/NAD-binding_dom"/>
</dbReference>
<sequence length="591" mass="65342">MFARHLVFCRNIKNVPETFNVCRRSHKFSRQFPSFNILNQPVKPIFYRNVRHATTNSGSKKNLPIIIAISAVGGAAVAYSIIRSKKTPVSETDDDFEETPFVHEHLDEDLALLSEFGPIPYLLIGAGSASFNAYRAIRTVDPTAKVLVVGDEAYLPYMRPPLSKEVWFDKKTDVAETLSFTQWDGNSRSLFYEPPSFFFTLKEVLDNKNGGIAVIRGKKVVKVDPVGQVVYLDKGEKISYNKCLIATGSKPKNIPVFENADKSIKKHITLFKTIQDFKKLDKICKKCESIVIVGGGFLGSELACGLARKGVSSSSTVTQVFPETGNMGKVLPEYLSIWASKKLANEGVKVIPEVEIKGLSKQGNKIELQLSNNQTLKADHIVVAVGSDANTDFAKVSGLEVDPLHGGFVVNTEMEARKNLWVAGDASCFYDVNLGRRRVEHHDHAVVSGRLAGENMAGNAKPYWHQSMFWSDLGPDIGFEAIGIVDSSLPTIGIFTKPNETEINEEKGKSDADQESASKSKLETDSVLRAPKSADNYNKGVLFYIRDDVIVGIVLWNVFGKMPIARQVINESKSQDDVSEIAKLFELHSTE</sequence>
<dbReference type="PRINTS" id="PR00411">
    <property type="entry name" value="PNDRDTASEI"/>
</dbReference>